<keyword evidence="5" id="KW-1133">Transmembrane helix</keyword>
<dbReference type="RefSeq" id="WP_168774842.1">
    <property type="nucleotide sequence ID" value="NZ_JAABNR010000009.1"/>
</dbReference>
<accession>A0AAE5BUL0</accession>
<evidence type="ECO:0000313" key="9">
    <source>
        <dbReference type="Proteomes" id="UP001193501"/>
    </source>
</evidence>
<dbReference type="SUPFAM" id="SSF158472">
    <property type="entry name" value="HAMP domain-like"/>
    <property type="match status" value="1"/>
</dbReference>
<evidence type="ECO:0000256" key="4">
    <source>
        <dbReference type="PROSITE-ProRule" id="PRU00284"/>
    </source>
</evidence>
<dbReference type="PROSITE" id="PS50111">
    <property type="entry name" value="CHEMOTAXIS_TRANSDUC_2"/>
    <property type="match status" value="1"/>
</dbReference>
<protein>
    <submittedName>
        <fullName evidence="8">HAMP domain-containing protein</fullName>
    </submittedName>
</protein>
<dbReference type="PANTHER" id="PTHR43531">
    <property type="entry name" value="PROTEIN ICFG"/>
    <property type="match status" value="1"/>
</dbReference>
<dbReference type="GO" id="GO:0007165">
    <property type="term" value="P:signal transduction"/>
    <property type="evidence" value="ECO:0007669"/>
    <property type="project" value="UniProtKB-KW"/>
</dbReference>
<organism evidence="8 9">
    <name type="scientific">Stagnihabitans tardus</name>
    <dbReference type="NCBI Taxonomy" id="2699202"/>
    <lineage>
        <taxon>Bacteria</taxon>
        <taxon>Pseudomonadati</taxon>
        <taxon>Pseudomonadota</taxon>
        <taxon>Alphaproteobacteria</taxon>
        <taxon>Rhodobacterales</taxon>
        <taxon>Paracoccaceae</taxon>
        <taxon>Stagnihabitans</taxon>
    </lineage>
</organism>
<dbReference type="InterPro" id="IPR051310">
    <property type="entry name" value="MCP_chemotaxis"/>
</dbReference>
<dbReference type="CDD" id="cd11386">
    <property type="entry name" value="MCP_signal"/>
    <property type="match status" value="1"/>
</dbReference>
<comment type="caution">
    <text evidence="8">The sequence shown here is derived from an EMBL/GenBank/DDBJ whole genome shotgun (WGS) entry which is preliminary data.</text>
</comment>
<dbReference type="InterPro" id="IPR004089">
    <property type="entry name" value="MCPsignal_dom"/>
</dbReference>
<dbReference type="Pfam" id="PF00015">
    <property type="entry name" value="MCPsignal"/>
    <property type="match status" value="1"/>
</dbReference>
<keyword evidence="2" id="KW-0145">Chemotaxis</keyword>
<dbReference type="Proteomes" id="UP001193501">
    <property type="component" value="Unassembled WGS sequence"/>
</dbReference>
<dbReference type="PANTHER" id="PTHR43531:SF11">
    <property type="entry name" value="METHYL-ACCEPTING CHEMOTAXIS PROTEIN 3"/>
    <property type="match status" value="1"/>
</dbReference>
<dbReference type="SMART" id="SM00304">
    <property type="entry name" value="HAMP"/>
    <property type="match status" value="2"/>
</dbReference>
<dbReference type="Gene3D" id="6.10.340.10">
    <property type="match status" value="1"/>
</dbReference>
<dbReference type="PROSITE" id="PS50885">
    <property type="entry name" value="HAMP"/>
    <property type="match status" value="2"/>
</dbReference>
<keyword evidence="4" id="KW-0807">Transducer</keyword>
<dbReference type="GO" id="GO:0006935">
    <property type="term" value="P:chemotaxis"/>
    <property type="evidence" value="ECO:0007669"/>
    <property type="project" value="UniProtKB-KW"/>
</dbReference>
<name>A0AAE5BUL0_9RHOB</name>
<keyword evidence="5" id="KW-0812">Transmembrane</keyword>
<proteinExistence type="inferred from homology"/>
<dbReference type="Gene3D" id="1.10.287.950">
    <property type="entry name" value="Methyl-accepting chemotaxis protein"/>
    <property type="match status" value="1"/>
</dbReference>
<evidence type="ECO:0000259" key="7">
    <source>
        <dbReference type="PROSITE" id="PS50885"/>
    </source>
</evidence>
<dbReference type="CDD" id="cd06225">
    <property type="entry name" value="HAMP"/>
    <property type="match status" value="1"/>
</dbReference>
<dbReference type="SMART" id="SM00283">
    <property type="entry name" value="MA"/>
    <property type="match status" value="1"/>
</dbReference>
<dbReference type="PRINTS" id="PR00260">
    <property type="entry name" value="CHEMTRNSDUCR"/>
</dbReference>
<dbReference type="GO" id="GO:0004888">
    <property type="term" value="F:transmembrane signaling receptor activity"/>
    <property type="evidence" value="ECO:0007669"/>
    <property type="project" value="InterPro"/>
</dbReference>
<comment type="similarity">
    <text evidence="3">Belongs to the methyl-accepting chemotaxis (MCP) protein family.</text>
</comment>
<dbReference type="SUPFAM" id="SSF58104">
    <property type="entry name" value="Methyl-accepting chemotaxis protein (MCP) signaling domain"/>
    <property type="match status" value="1"/>
</dbReference>
<comment type="subcellular location">
    <subcellularLocation>
        <location evidence="1">Membrane</location>
    </subcellularLocation>
</comment>
<dbReference type="InterPro" id="IPR003660">
    <property type="entry name" value="HAMP_dom"/>
</dbReference>
<feature type="domain" description="HAMP" evidence="7">
    <location>
        <begin position="197"/>
        <end position="250"/>
    </location>
</feature>
<feature type="domain" description="Methyl-accepting transducer" evidence="6">
    <location>
        <begin position="317"/>
        <end position="546"/>
    </location>
</feature>
<feature type="domain" description="HAMP" evidence="7">
    <location>
        <begin position="260"/>
        <end position="312"/>
    </location>
</feature>
<feature type="transmembrane region" description="Helical" evidence="5">
    <location>
        <begin position="176"/>
        <end position="195"/>
    </location>
</feature>
<evidence type="ECO:0000256" key="1">
    <source>
        <dbReference type="ARBA" id="ARBA00004370"/>
    </source>
</evidence>
<evidence type="ECO:0000256" key="5">
    <source>
        <dbReference type="SAM" id="Phobius"/>
    </source>
</evidence>
<evidence type="ECO:0000256" key="3">
    <source>
        <dbReference type="ARBA" id="ARBA00029447"/>
    </source>
</evidence>
<reference evidence="8" key="1">
    <citation type="submission" date="2020-01" db="EMBL/GenBank/DDBJ databases">
        <authorList>
            <person name="Chen W.-M."/>
        </authorList>
    </citation>
    <scope>NUCLEOTIDE SEQUENCE</scope>
    <source>
        <strain evidence="8">CYK-10</strain>
    </source>
</reference>
<dbReference type="GO" id="GO:0005886">
    <property type="term" value="C:plasma membrane"/>
    <property type="evidence" value="ECO:0007669"/>
    <property type="project" value="TreeGrafter"/>
</dbReference>
<gene>
    <name evidence="8" type="ORF">GV832_10595</name>
</gene>
<dbReference type="InterPro" id="IPR004090">
    <property type="entry name" value="Chemotax_Me-accpt_rcpt"/>
</dbReference>
<keyword evidence="9" id="KW-1185">Reference proteome</keyword>
<evidence type="ECO:0000313" key="8">
    <source>
        <dbReference type="EMBL" id="NBZ88026.1"/>
    </source>
</evidence>
<sequence>MTKSNAPPRKGLTIYQKCLVAVALTTALVAGVVTFNAASLLKDVARNGLQDLAIAATEGVAADVSGAIKFDKPDILSAAMLGIQKQMGDRLVGGQTFNAEGKPGVVLGQPDADTSALFLVLAKRAIASGQIEKDATGMFVASPALFGEKGALVGAVVFQWSSAGLEAAYGAQQNRAFLLAAVVFVTLIGLVGWYLNRSLKRPLTALAEAVERVANADFDTEIAGKDRRDEAGQIAQALDIMRHNLRMAEEARRQQEQGQADQALVVERLSASLRQLSAGDLTARLPADLPFGYEELRDNYNTALERLGSVLKSVIDTARRIESSATEISQQTSHLSQRTENQAATLEETAAAMDELHSNVRSAATSTQEVESIVHSAEAEAAKSGAVVESAVAAMQDIKRFSGQISTIIGVIDDIAFQTNLLALNAGVEAARAGEAGRGFAVVASEVRALAQRSSDAAREIKSLINGSAQQVERGVELVSNAGEALSKIVGRVQNITQLISGIARGAGAQSAAVGEINIGVGQLDQVTQKNAAMAQETTESCMALQAQSRNLAEMVAVFRIDGTGASRLVRAA</sequence>
<dbReference type="Pfam" id="PF00672">
    <property type="entry name" value="HAMP"/>
    <property type="match status" value="1"/>
</dbReference>
<dbReference type="FunFam" id="1.10.287.950:FF:000001">
    <property type="entry name" value="Methyl-accepting chemotaxis sensory transducer"/>
    <property type="match status" value="1"/>
</dbReference>
<evidence type="ECO:0000256" key="2">
    <source>
        <dbReference type="ARBA" id="ARBA00022500"/>
    </source>
</evidence>
<evidence type="ECO:0000259" key="6">
    <source>
        <dbReference type="PROSITE" id="PS50111"/>
    </source>
</evidence>
<dbReference type="EMBL" id="JAABNR010000009">
    <property type="protein sequence ID" value="NBZ88026.1"/>
    <property type="molecule type" value="Genomic_DNA"/>
</dbReference>
<dbReference type="AlphaFoldDB" id="A0AAE5BUL0"/>
<keyword evidence="5" id="KW-0472">Membrane</keyword>